<evidence type="ECO:0000256" key="1">
    <source>
        <dbReference type="SAM" id="MobiDB-lite"/>
    </source>
</evidence>
<evidence type="ECO:0000313" key="2">
    <source>
        <dbReference type="EnsemblMetazoa" id="AMEC004731-PA"/>
    </source>
</evidence>
<reference evidence="2" key="2">
    <citation type="submission" date="2020-05" db="UniProtKB">
        <authorList>
            <consortium name="EnsemblMetazoa"/>
        </authorList>
    </citation>
    <scope>IDENTIFICATION</scope>
    <source>
        <strain evidence="2">CM1001059</strain>
    </source>
</reference>
<reference evidence="3" key="1">
    <citation type="submission" date="2014-01" db="EMBL/GenBank/DDBJ databases">
        <title>The Genome Sequence of Anopheles melas CM1001059_A (V2).</title>
        <authorList>
            <consortium name="The Broad Institute Genomics Platform"/>
            <person name="Neafsey D.E."/>
            <person name="Besansky N."/>
            <person name="Howell P."/>
            <person name="Walton C."/>
            <person name="Young S.K."/>
            <person name="Zeng Q."/>
            <person name="Gargeya S."/>
            <person name="Fitzgerald M."/>
            <person name="Haas B."/>
            <person name="Abouelleil A."/>
            <person name="Allen A.W."/>
            <person name="Alvarado L."/>
            <person name="Arachchi H.M."/>
            <person name="Berlin A.M."/>
            <person name="Chapman S.B."/>
            <person name="Gainer-Dewar J."/>
            <person name="Goldberg J."/>
            <person name="Griggs A."/>
            <person name="Gujja S."/>
            <person name="Hansen M."/>
            <person name="Howarth C."/>
            <person name="Imamovic A."/>
            <person name="Ireland A."/>
            <person name="Larimer J."/>
            <person name="McCowan C."/>
            <person name="Murphy C."/>
            <person name="Pearson M."/>
            <person name="Poon T.W."/>
            <person name="Priest M."/>
            <person name="Roberts A."/>
            <person name="Saif S."/>
            <person name="Shea T."/>
            <person name="Sisk P."/>
            <person name="Sykes S."/>
            <person name="Wortman J."/>
            <person name="Nusbaum C."/>
            <person name="Birren B."/>
        </authorList>
    </citation>
    <scope>NUCLEOTIDE SEQUENCE [LARGE SCALE GENOMIC DNA]</scope>
    <source>
        <strain evidence="3">CM1001059</strain>
    </source>
</reference>
<name>A0A182TLY1_9DIPT</name>
<protein>
    <submittedName>
        <fullName evidence="2">Uncharacterized protein</fullName>
    </submittedName>
</protein>
<feature type="region of interest" description="Disordered" evidence="1">
    <location>
        <begin position="1"/>
        <end position="38"/>
    </location>
</feature>
<accession>A0A182TLY1</accession>
<keyword evidence="3" id="KW-1185">Reference proteome</keyword>
<dbReference type="Proteomes" id="UP000075902">
    <property type="component" value="Unassembled WGS sequence"/>
</dbReference>
<dbReference type="AlphaFoldDB" id="A0A182TLY1"/>
<feature type="compositionally biased region" description="Polar residues" evidence="1">
    <location>
        <begin position="1"/>
        <end position="15"/>
    </location>
</feature>
<proteinExistence type="predicted"/>
<dbReference type="VEuPathDB" id="VectorBase:AMEC004731"/>
<dbReference type="EnsemblMetazoa" id="AMEC004731-RA">
    <property type="protein sequence ID" value="AMEC004731-PA"/>
    <property type="gene ID" value="AMEC004731"/>
</dbReference>
<sequence>MRALSTGTCTDTSQPFPARRKASRKSPTSPSSRYRSRKVTALVTNSNRAARDEAILLNALPPCVQPPTETISRRCGNRSFRSRNRSNPFCPASSSYSGLRELMREVASSTATNAYATDSSFSYPIHWLPRYAYGHCPIASQTVRQLRSAFSFWQISKYPR</sequence>
<organism evidence="2 3">
    <name type="scientific">Anopheles melas</name>
    <dbReference type="NCBI Taxonomy" id="34690"/>
    <lineage>
        <taxon>Eukaryota</taxon>
        <taxon>Metazoa</taxon>
        <taxon>Ecdysozoa</taxon>
        <taxon>Arthropoda</taxon>
        <taxon>Hexapoda</taxon>
        <taxon>Insecta</taxon>
        <taxon>Pterygota</taxon>
        <taxon>Neoptera</taxon>
        <taxon>Endopterygota</taxon>
        <taxon>Diptera</taxon>
        <taxon>Nematocera</taxon>
        <taxon>Culicoidea</taxon>
        <taxon>Culicidae</taxon>
        <taxon>Anophelinae</taxon>
        <taxon>Anopheles</taxon>
    </lineage>
</organism>
<evidence type="ECO:0000313" key="3">
    <source>
        <dbReference type="Proteomes" id="UP000075902"/>
    </source>
</evidence>